<evidence type="ECO:0000256" key="1">
    <source>
        <dbReference type="SAM" id="SignalP"/>
    </source>
</evidence>
<evidence type="ECO:0008006" key="4">
    <source>
        <dbReference type="Google" id="ProtNLM"/>
    </source>
</evidence>
<keyword evidence="1" id="KW-0732">Signal</keyword>
<evidence type="ECO:0000313" key="3">
    <source>
        <dbReference type="Proteomes" id="UP000593562"/>
    </source>
</evidence>
<dbReference type="EMBL" id="JAAARO010000009">
    <property type="protein sequence ID" value="KAF5742548.1"/>
    <property type="molecule type" value="Genomic_DNA"/>
</dbReference>
<dbReference type="InParanoid" id="A0A7J7D8D4"/>
<reference evidence="2 3" key="1">
    <citation type="journal article" date="2020" name="Nat. Commun.">
        <title>Genome of Tripterygium wilfordii and identification of cytochrome P450 involved in triptolide biosynthesis.</title>
        <authorList>
            <person name="Tu L."/>
            <person name="Su P."/>
            <person name="Zhang Z."/>
            <person name="Gao L."/>
            <person name="Wang J."/>
            <person name="Hu T."/>
            <person name="Zhou J."/>
            <person name="Zhang Y."/>
            <person name="Zhao Y."/>
            <person name="Liu Y."/>
            <person name="Song Y."/>
            <person name="Tong Y."/>
            <person name="Lu Y."/>
            <person name="Yang J."/>
            <person name="Xu C."/>
            <person name="Jia M."/>
            <person name="Peters R.J."/>
            <person name="Huang L."/>
            <person name="Gao W."/>
        </authorList>
    </citation>
    <scope>NUCLEOTIDE SEQUENCE [LARGE SCALE GENOMIC DNA]</scope>
    <source>
        <strain evidence="3">cv. XIE 37</strain>
        <tissue evidence="2">Leaf</tissue>
    </source>
</reference>
<gene>
    <name evidence="2" type="ORF">HS088_TW09G00598</name>
</gene>
<feature type="signal peptide" evidence="1">
    <location>
        <begin position="1"/>
        <end position="28"/>
    </location>
</feature>
<evidence type="ECO:0000313" key="2">
    <source>
        <dbReference type="EMBL" id="KAF5742548.1"/>
    </source>
</evidence>
<organism evidence="2 3">
    <name type="scientific">Tripterygium wilfordii</name>
    <name type="common">Thunder God vine</name>
    <dbReference type="NCBI Taxonomy" id="458696"/>
    <lineage>
        <taxon>Eukaryota</taxon>
        <taxon>Viridiplantae</taxon>
        <taxon>Streptophyta</taxon>
        <taxon>Embryophyta</taxon>
        <taxon>Tracheophyta</taxon>
        <taxon>Spermatophyta</taxon>
        <taxon>Magnoliopsida</taxon>
        <taxon>eudicotyledons</taxon>
        <taxon>Gunneridae</taxon>
        <taxon>Pentapetalae</taxon>
        <taxon>rosids</taxon>
        <taxon>fabids</taxon>
        <taxon>Celastrales</taxon>
        <taxon>Celastraceae</taxon>
        <taxon>Tripterygium</taxon>
    </lineage>
</organism>
<accession>A0A7J7D8D4</accession>
<proteinExistence type="predicted"/>
<sequence>MGVKRSNVFGLVIAFVVLVSLYANEGEAVSDCAKQCMPTCMREDGATLHACDPACEKYCEQISGNTGGADTGWSWTTGKVNNIKNRRRI</sequence>
<name>A0A7J7D8D4_TRIWF</name>
<feature type="chain" id="PRO_5029465385" description="Plant thionin family protein" evidence="1">
    <location>
        <begin position="29"/>
        <end position="89"/>
    </location>
</feature>
<protein>
    <recommendedName>
        <fullName evidence="4">Plant thionin family protein</fullName>
    </recommendedName>
</protein>
<keyword evidence="3" id="KW-1185">Reference proteome</keyword>
<dbReference type="Proteomes" id="UP000593562">
    <property type="component" value="Unassembled WGS sequence"/>
</dbReference>
<dbReference type="AlphaFoldDB" id="A0A7J7D8D4"/>
<comment type="caution">
    <text evidence="2">The sequence shown here is derived from an EMBL/GenBank/DDBJ whole genome shotgun (WGS) entry which is preliminary data.</text>
</comment>